<accession>A0A154I9G8</accession>
<protein>
    <submittedName>
        <fullName evidence="9">ABC transporter substrate-binding protein</fullName>
    </submittedName>
</protein>
<dbReference type="Pfam" id="PF01547">
    <property type="entry name" value="SBP_bac_1"/>
    <property type="match status" value="1"/>
</dbReference>
<name>A0A154I9G8_RHILE</name>
<dbReference type="GO" id="GO:0042597">
    <property type="term" value="C:periplasmic space"/>
    <property type="evidence" value="ECO:0007669"/>
    <property type="project" value="UniProtKB-SubCell"/>
</dbReference>
<comment type="similarity">
    <text evidence="2">Belongs to the bacterial solute-binding protein 1 family.</text>
</comment>
<comment type="caution">
    <text evidence="9">The sequence shown here is derived from an EMBL/GenBank/DDBJ whole genome shotgun (WGS) entry which is preliminary data.</text>
</comment>
<keyword evidence="3" id="KW-1003">Cell membrane</keyword>
<evidence type="ECO:0000256" key="3">
    <source>
        <dbReference type="ARBA" id="ARBA00022475"/>
    </source>
</evidence>
<dbReference type="CDD" id="cd13585">
    <property type="entry name" value="PBP2_TMBP_like"/>
    <property type="match status" value="1"/>
</dbReference>
<dbReference type="RefSeq" id="WP_062944809.1">
    <property type="nucleotide sequence ID" value="NZ_CP071403.1"/>
</dbReference>
<dbReference type="EMBL" id="LVYU01000135">
    <property type="protein sequence ID" value="KZA97230.1"/>
    <property type="molecule type" value="Genomic_DNA"/>
</dbReference>
<dbReference type="Gene3D" id="3.40.190.10">
    <property type="entry name" value="Periplasmic binding protein-like II"/>
    <property type="match status" value="1"/>
</dbReference>
<dbReference type="InterPro" id="IPR006059">
    <property type="entry name" value="SBP"/>
</dbReference>
<comment type="subcellular location">
    <subcellularLocation>
        <location evidence="1">Periplasm</location>
    </subcellularLocation>
</comment>
<evidence type="ECO:0000256" key="4">
    <source>
        <dbReference type="ARBA" id="ARBA00022729"/>
    </source>
</evidence>
<reference evidence="9" key="1">
    <citation type="submission" date="2016-03" db="EMBL/GenBank/DDBJ databases">
        <title>Microsymbionts genomes from the relict species Vavilovia formosa.</title>
        <authorList>
            <person name="Chirak E."/>
            <person name="Kimeklis A."/>
            <person name="Kopat V."/>
            <person name="Andronov E."/>
        </authorList>
    </citation>
    <scope>NUCLEOTIDE SEQUENCE [LARGE SCALE GENOMIC DNA]</scope>
    <source>
        <strain evidence="9">Vaf12</strain>
    </source>
</reference>
<dbReference type="AlphaFoldDB" id="A0A154I9G8"/>
<evidence type="ECO:0000313" key="9">
    <source>
        <dbReference type="EMBL" id="KZA97230.1"/>
    </source>
</evidence>
<dbReference type="InterPro" id="IPR050490">
    <property type="entry name" value="Bact_solute-bd_prot1"/>
</dbReference>
<gene>
    <name evidence="9" type="ORF">A4A59_32165</name>
</gene>
<dbReference type="SUPFAM" id="SSF53850">
    <property type="entry name" value="Periplasmic binding protein-like II"/>
    <property type="match status" value="1"/>
</dbReference>
<evidence type="ECO:0000256" key="6">
    <source>
        <dbReference type="ARBA" id="ARBA00023136"/>
    </source>
</evidence>
<keyword evidence="4" id="KW-0732">Signal</keyword>
<keyword evidence="7" id="KW-0564">Palmitate</keyword>
<organism evidence="9">
    <name type="scientific">Rhizobium leguminosarum</name>
    <dbReference type="NCBI Taxonomy" id="384"/>
    <lineage>
        <taxon>Bacteria</taxon>
        <taxon>Pseudomonadati</taxon>
        <taxon>Pseudomonadota</taxon>
        <taxon>Alphaproteobacteria</taxon>
        <taxon>Hyphomicrobiales</taxon>
        <taxon>Rhizobiaceae</taxon>
        <taxon>Rhizobium/Agrobacterium group</taxon>
        <taxon>Rhizobium</taxon>
    </lineage>
</organism>
<dbReference type="PANTHER" id="PTHR43649">
    <property type="entry name" value="ARABINOSE-BINDING PROTEIN-RELATED"/>
    <property type="match status" value="1"/>
</dbReference>
<evidence type="ECO:0000256" key="1">
    <source>
        <dbReference type="ARBA" id="ARBA00004418"/>
    </source>
</evidence>
<evidence type="ECO:0000256" key="2">
    <source>
        <dbReference type="ARBA" id="ARBA00008520"/>
    </source>
</evidence>
<evidence type="ECO:0000256" key="5">
    <source>
        <dbReference type="ARBA" id="ARBA00022764"/>
    </source>
</evidence>
<keyword evidence="5" id="KW-0574">Periplasm</keyword>
<dbReference type="PANTHER" id="PTHR43649:SF33">
    <property type="entry name" value="POLYGALACTURONAN_RHAMNOGALACTURONAN-BINDING PROTEIN YTCQ"/>
    <property type="match status" value="1"/>
</dbReference>
<evidence type="ECO:0000256" key="7">
    <source>
        <dbReference type="ARBA" id="ARBA00023139"/>
    </source>
</evidence>
<keyword evidence="8" id="KW-0449">Lipoprotein</keyword>
<keyword evidence="6" id="KW-0472">Membrane</keyword>
<evidence type="ECO:0000256" key="8">
    <source>
        <dbReference type="ARBA" id="ARBA00023288"/>
    </source>
</evidence>
<proteinExistence type="inferred from homology"/>
<sequence length="415" mass="44197">MLRLKTTITALALLASSSLASAEEITLWVRTSSGAVLQGLADKYNASHSDKVNVTQITAEQMVPKLGAAIAGSAAPDGAVLDLIYLPTFAAADGLEDISDFVKGLPYSAAMSPSHIRLATYDGKIYGVPALPDASIIAYNTDLFTKAGLDPNKAPASMEEIAADAKKIAALGNETYGFYFVANSGSWLIYDFLPHLWAANADVLSDDGRSATVDTPALRETIAAYRDMWKAGAIHPTSRSGNGNNAVEAFASGKVGILMTGSYIVNLLTSKYPDVKFAVAPIPGPKGGASSFAGGDTLSLIKGISEEKKKVALDFVNFYMQPEQQVYITQESGMPSRTDLAAEAYAKFDPRNLVAYDILAKARTPYTFSSDELFVSRTGPFLNLIQGTIFGDDVDGTIAKTQADFTRILERTNPN</sequence>